<accession>A0A7V6U1D1</accession>
<keyword evidence="3" id="KW-0946">Virion</keyword>
<dbReference type="Pfam" id="PF05229">
    <property type="entry name" value="SCPU"/>
    <property type="match status" value="1"/>
</dbReference>
<keyword evidence="1" id="KW-0732">Signal</keyword>
<dbReference type="EMBL" id="DUMN01000579">
    <property type="protein sequence ID" value="HHV69951.1"/>
    <property type="molecule type" value="Genomic_DNA"/>
</dbReference>
<protein>
    <submittedName>
        <fullName evidence="3">Spore coat protein U domain-containing protein</fullName>
    </submittedName>
</protein>
<evidence type="ECO:0000259" key="2">
    <source>
        <dbReference type="Pfam" id="PF05229"/>
    </source>
</evidence>
<dbReference type="Proteomes" id="UP000551563">
    <property type="component" value="Unassembled WGS sequence"/>
</dbReference>
<dbReference type="AlphaFoldDB" id="A0A7V6U1D1"/>
<evidence type="ECO:0000256" key="1">
    <source>
        <dbReference type="SAM" id="SignalP"/>
    </source>
</evidence>
<name>A0A7V6U1D1_9HYPH</name>
<gene>
    <name evidence="3" type="ORF">GXX48_20295</name>
</gene>
<feature type="signal peptide" evidence="1">
    <location>
        <begin position="1"/>
        <end position="25"/>
    </location>
</feature>
<dbReference type="InterPro" id="IPR053167">
    <property type="entry name" value="Spore_coat_component"/>
</dbReference>
<dbReference type="PANTHER" id="PTHR37089:SF3">
    <property type="entry name" value="EXPORTED PROTEIN"/>
    <property type="match status" value="1"/>
</dbReference>
<feature type="chain" id="PRO_5031471938" evidence="1">
    <location>
        <begin position="26"/>
        <end position="176"/>
    </location>
</feature>
<reference evidence="3 4" key="1">
    <citation type="journal article" date="2020" name="Biotechnol. Biofuels">
        <title>New insights from the biogas microbiome by comprehensive genome-resolved metagenomics of nearly 1600 species originating from multiple anaerobic digesters.</title>
        <authorList>
            <person name="Campanaro S."/>
            <person name="Treu L."/>
            <person name="Rodriguez-R L.M."/>
            <person name="Kovalovszki A."/>
            <person name="Ziels R.M."/>
            <person name="Maus I."/>
            <person name="Zhu X."/>
            <person name="Kougias P.G."/>
            <person name="Basile A."/>
            <person name="Luo G."/>
            <person name="Schluter A."/>
            <person name="Konstantinidis K.T."/>
            <person name="Angelidaki I."/>
        </authorList>
    </citation>
    <scope>NUCLEOTIDE SEQUENCE [LARGE SCALE GENOMIC DNA]</scope>
    <source>
        <strain evidence="3">AS04akNAM_66</strain>
    </source>
</reference>
<dbReference type="InterPro" id="IPR007893">
    <property type="entry name" value="Spore_coat_U/FanG"/>
</dbReference>
<sequence>MYTRKITLSMSCFMISAGLLSVAHAAQVDGKLQVKVNIGSACELKSGDKSVLDFGNLTNLNDKAHEQQTAAGSGIELQCGKGIAFKVGLDAGQNPKSPGNVFLRRMKSGSEYIDYQLYLQPNNYQQWGLEEKGGAFVWSGIGDGTIQKHIVYGAVLKQATPSAGTYTDTVTVVATF</sequence>
<organism evidence="3 4">
    <name type="scientific">Brucella intermedia</name>
    <dbReference type="NCBI Taxonomy" id="94625"/>
    <lineage>
        <taxon>Bacteria</taxon>
        <taxon>Pseudomonadati</taxon>
        <taxon>Pseudomonadota</taxon>
        <taxon>Alphaproteobacteria</taxon>
        <taxon>Hyphomicrobiales</taxon>
        <taxon>Brucellaceae</taxon>
        <taxon>Brucella/Ochrobactrum group</taxon>
        <taxon>Brucella</taxon>
    </lineage>
</organism>
<comment type="caution">
    <text evidence="3">The sequence shown here is derived from an EMBL/GenBank/DDBJ whole genome shotgun (WGS) entry which is preliminary data.</text>
</comment>
<dbReference type="SMART" id="SM00972">
    <property type="entry name" value="SCPU"/>
    <property type="match status" value="1"/>
</dbReference>
<evidence type="ECO:0000313" key="3">
    <source>
        <dbReference type="EMBL" id="HHV69951.1"/>
    </source>
</evidence>
<dbReference type="PANTHER" id="PTHR37089">
    <property type="entry name" value="PROTEIN U-RELATED"/>
    <property type="match status" value="1"/>
</dbReference>
<feature type="domain" description="Spore coat protein U/FanG" evidence="2">
    <location>
        <begin position="31"/>
        <end position="172"/>
    </location>
</feature>
<keyword evidence="3" id="KW-0167">Capsid protein</keyword>
<proteinExistence type="predicted"/>
<evidence type="ECO:0000313" key="4">
    <source>
        <dbReference type="Proteomes" id="UP000551563"/>
    </source>
</evidence>
<dbReference type="RefSeq" id="WP_100648803.1">
    <property type="nucleotide sequence ID" value="NZ_CP122439.1"/>
</dbReference>